<name>A0A3A9W4T9_9ACTN</name>
<accession>A0A3A9W4T9</accession>
<dbReference type="EMBL" id="RBDX01000038">
    <property type="protein sequence ID" value="RKN04264.1"/>
    <property type="molecule type" value="Genomic_DNA"/>
</dbReference>
<sequence length="67" mass="6418">MGAASSTPRTASHGSTGSGIPAAFARRASGACVVFGVFGGFDESQAGGEFGIHVAPSVVGMDTDAGS</sequence>
<feature type="region of interest" description="Disordered" evidence="1">
    <location>
        <begin position="1"/>
        <end position="20"/>
    </location>
</feature>
<proteinExistence type="predicted"/>
<evidence type="ECO:0000256" key="1">
    <source>
        <dbReference type="SAM" id="MobiDB-lite"/>
    </source>
</evidence>
<evidence type="ECO:0000313" key="2">
    <source>
        <dbReference type="EMBL" id="RKN04264.1"/>
    </source>
</evidence>
<dbReference type="EMBL" id="RBDY01000037">
    <property type="protein sequence ID" value="RKN14782.1"/>
    <property type="molecule type" value="Genomic_DNA"/>
</dbReference>
<reference evidence="4 5" key="1">
    <citation type="submission" date="2018-09" db="EMBL/GenBank/DDBJ databases">
        <title>Streptomyces sp. nov. DS1-2, an endophytic actinomycete isolated from roots of Dendrobium scabrilingue.</title>
        <authorList>
            <person name="Kuncharoen N."/>
            <person name="Kudo T."/>
            <person name="Ohkuma M."/>
            <person name="Yuki M."/>
            <person name="Tanasupawat S."/>
        </authorList>
    </citation>
    <scope>NUCLEOTIDE SEQUENCE [LARGE SCALE GENOMIC DNA]</scope>
    <source>
        <strain evidence="2 5">AZ1-7</strain>
        <strain evidence="3 4">DS1-2</strain>
    </source>
</reference>
<keyword evidence="4" id="KW-1185">Reference proteome</keyword>
<evidence type="ECO:0000313" key="4">
    <source>
        <dbReference type="Proteomes" id="UP000268652"/>
    </source>
</evidence>
<gene>
    <name evidence="3" type="ORF">D7318_28945</name>
    <name evidence="2" type="ORF">D7319_29185</name>
</gene>
<evidence type="ECO:0000313" key="5">
    <source>
        <dbReference type="Proteomes" id="UP000275024"/>
    </source>
</evidence>
<dbReference type="Proteomes" id="UP000268652">
    <property type="component" value="Unassembled WGS sequence"/>
</dbReference>
<dbReference type="Proteomes" id="UP000275024">
    <property type="component" value="Unassembled WGS sequence"/>
</dbReference>
<evidence type="ECO:0000313" key="3">
    <source>
        <dbReference type="EMBL" id="RKN14782.1"/>
    </source>
</evidence>
<comment type="caution">
    <text evidence="2">The sequence shown here is derived from an EMBL/GenBank/DDBJ whole genome shotgun (WGS) entry which is preliminary data.</text>
</comment>
<protein>
    <submittedName>
        <fullName evidence="2">Uncharacterized protein</fullName>
    </submittedName>
</protein>
<dbReference type="AlphaFoldDB" id="A0A3A9W4T9"/>
<organism evidence="2 5">
    <name type="scientific">Streptomyces radicis</name>
    <dbReference type="NCBI Taxonomy" id="1750517"/>
    <lineage>
        <taxon>Bacteria</taxon>
        <taxon>Bacillati</taxon>
        <taxon>Actinomycetota</taxon>
        <taxon>Actinomycetes</taxon>
        <taxon>Kitasatosporales</taxon>
        <taxon>Streptomycetaceae</taxon>
        <taxon>Streptomyces</taxon>
    </lineage>
</organism>
<feature type="compositionally biased region" description="Polar residues" evidence="1">
    <location>
        <begin position="1"/>
        <end position="15"/>
    </location>
</feature>